<dbReference type="AlphaFoldDB" id="A0A918TE09"/>
<proteinExistence type="predicted"/>
<dbReference type="Gene3D" id="3.40.50.1820">
    <property type="entry name" value="alpha/beta hydrolase"/>
    <property type="match status" value="1"/>
</dbReference>
<name>A0A918TE09_STRCJ</name>
<sequence>MADVGVEPYWELMFDAEGDRDPGGRDALIRGVVDRGLTDLVIFAHGWNNSRSLATGLYRRFFAPFPAVFAECGDTTARLGYGGVIWPSMRFTDEPVPDFPDLRPALTGDGPALEPGTLEALAAAFPGSETLLDRLAELIERRPAEPARLEEFASLVRRLVGMPGPGAATGTEDPVLHDVDPEPGASGVPAMLTENPQAVCERFADAVAPPGSARAELFGSLGRLWSGALELLRQSSYWEMKRRAGQVGQQGLGPLLGELAAASPGLRVHLVGHSFGGRLVAFAVRGLPERAQCVHSLVLLQGAFSHYAFAPRLPFAQDRSGVLKDLHRRVAGPVVCCHSRHDLALSVLYPLASRLSGDTQSALGLGDPRWGAMGHDGVQAVTGTGTLELGQALAGPLPETGCVNVDVAAVVRHGGPPSGAHSDICHGELARLVLVAGRLVRPSVD</sequence>
<accession>A0A918TE09</accession>
<dbReference type="RefSeq" id="WP_190108852.1">
    <property type="nucleotide sequence ID" value="NZ_BMVB01000004.1"/>
</dbReference>
<comment type="caution">
    <text evidence="1">The sequence shown here is derived from an EMBL/GenBank/DDBJ whole genome shotgun (WGS) entry which is preliminary data.</text>
</comment>
<organism evidence="1 2">
    <name type="scientific">Streptomyces cinnamoneus</name>
    <name type="common">Streptoverticillium cinnamoneum</name>
    <dbReference type="NCBI Taxonomy" id="53446"/>
    <lineage>
        <taxon>Bacteria</taxon>
        <taxon>Bacillati</taxon>
        <taxon>Actinomycetota</taxon>
        <taxon>Actinomycetes</taxon>
        <taxon>Kitasatosporales</taxon>
        <taxon>Streptomycetaceae</taxon>
        <taxon>Streptomyces</taxon>
        <taxon>Streptomyces cinnamoneus group</taxon>
    </lineage>
</organism>
<evidence type="ECO:0000313" key="2">
    <source>
        <dbReference type="Proteomes" id="UP000646244"/>
    </source>
</evidence>
<dbReference type="EMBL" id="BMVB01000004">
    <property type="protein sequence ID" value="GHC41491.1"/>
    <property type="molecule type" value="Genomic_DNA"/>
</dbReference>
<evidence type="ECO:0000313" key="1">
    <source>
        <dbReference type="EMBL" id="GHC41491.1"/>
    </source>
</evidence>
<reference evidence="1" key="2">
    <citation type="submission" date="2020-09" db="EMBL/GenBank/DDBJ databases">
        <authorList>
            <person name="Sun Q."/>
            <person name="Ohkuma M."/>
        </authorList>
    </citation>
    <scope>NUCLEOTIDE SEQUENCE</scope>
    <source>
        <strain evidence="1">JCM 4633</strain>
    </source>
</reference>
<dbReference type="Proteomes" id="UP000646244">
    <property type="component" value="Unassembled WGS sequence"/>
</dbReference>
<dbReference type="InterPro" id="IPR029058">
    <property type="entry name" value="AB_hydrolase_fold"/>
</dbReference>
<dbReference type="SUPFAM" id="SSF53474">
    <property type="entry name" value="alpha/beta-Hydrolases"/>
    <property type="match status" value="1"/>
</dbReference>
<evidence type="ECO:0008006" key="3">
    <source>
        <dbReference type="Google" id="ProtNLM"/>
    </source>
</evidence>
<gene>
    <name evidence="1" type="ORF">GCM10010507_14800</name>
</gene>
<protein>
    <recommendedName>
        <fullName evidence="3">Serine-threonine protein kinase</fullName>
    </recommendedName>
</protein>
<reference evidence="1" key="1">
    <citation type="journal article" date="2014" name="Int. J. Syst. Evol. Microbiol.">
        <title>Complete genome sequence of Corynebacterium casei LMG S-19264T (=DSM 44701T), isolated from a smear-ripened cheese.</title>
        <authorList>
            <consortium name="US DOE Joint Genome Institute (JGI-PGF)"/>
            <person name="Walter F."/>
            <person name="Albersmeier A."/>
            <person name="Kalinowski J."/>
            <person name="Ruckert C."/>
        </authorList>
    </citation>
    <scope>NUCLEOTIDE SEQUENCE</scope>
    <source>
        <strain evidence="1">JCM 4633</strain>
    </source>
</reference>